<gene>
    <name evidence="1" type="ORF">LCGC14_1064210</name>
</gene>
<dbReference type="EMBL" id="LAZR01004538">
    <property type="protein sequence ID" value="KKN07707.1"/>
    <property type="molecule type" value="Genomic_DNA"/>
</dbReference>
<reference evidence="1" key="1">
    <citation type="journal article" date="2015" name="Nature">
        <title>Complex archaea that bridge the gap between prokaryotes and eukaryotes.</title>
        <authorList>
            <person name="Spang A."/>
            <person name="Saw J.H."/>
            <person name="Jorgensen S.L."/>
            <person name="Zaremba-Niedzwiedzka K."/>
            <person name="Martijn J."/>
            <person name="Lind A.E."/>
            <person name="van Eijk R."/>
            <person name="Schleper C."/>
            <person name="Guy L."/>
            <person name="Ettema T.J."/>
        </authorList>
    </citation>
    <scope>NUCLEOTIDE SEQUENCE</scope>
</reference>
<protein>
    <submittedName>
        <fullName evidence="1">Uncharacterized protein</fullName>
    </submittedName>
</protein>
<proteinExistence type="predicted"/>
<accession>A0A0F9N740</accession>
<name>A0A0F9N740_9ZZZZ</name>
<comment type="caution">
    <text evidence="1">The sequence shown here is derived from an EMBL/GenBank/DDBJ whole genome shotgun (WGS) entry which is preliminary data.</text>
</comment>
<dbReference type="AlphaFoldDB" id="A0A0F9N740"/>
<sequence length="135" mass="14897">MAIIFGGDSGVKQSSFSGFVEAISGAWNRFTQDLSAAVHGNIEIQQPPLEKVFVDDGFSNVPGTSFVDSTVDNVDDIQTRRIATQEPSLILRSALFGDLVLQMTQGLWIPAINFLCVLQRYCLRENVVKLLPTRH</sequence>
<organism evidence="1">
    <name type="scientific">marine sediment metagenome</name>
    <dbReference type="NCBI Taxonomy" id="412755"/>
    <lineage>
        <taxon>unclassified sequences</taxon>
        <taxon>metagenomes</taxon>
        <taxon>ecological metagenomes</taxon>
    </lineage>
</organism>
<evidence type="ECO:0000313" key="1">
    <source>
        <dbReference type="EMBL" id="KKN07707.1"/>
    </source>
</evidence>